<dbReference type="AlphaFoldDB" id="A0A6J5G6N3"/>
<comment type="subcellular location">
    <subcellularLocation>
        <location evidence="1">Cell membrane</location>
        <topology evidence="1">Multi-pass membrane protein</topology>
    </subcellularLocation>
</comment>
<accession>A0A6J5G6N3</accession>
<organism evidence="9 10">
    <name type="scientific">Paraburkholderia caffeinitolerans</name>
    <dbReference type="NCBI Taxonomy" id="1723730"/>
    <lineage>
        <taxon>Bacteria</taxon>
        <taxon>Pseudomonadati</taxon>
        <taxon>Pseudomonadota</taxon>
        <taxon>Betaproteobacteria</taxon>
        <taxon>Burkholderiales</taxon>
        <taxon>Burkholderiaceae</taxon>
        <taxon>Paraburkholderia</taxon>
    </lineage>
</organism>
<evidence type="ECO:0000256" key="6">
    <source>
        <dbReference type="ARBA" id="ARBA00023136"/>
    </source>
</evidence>
<keyword evidence="2" id="KW-0813">Transport</keyword>
<feature type="transmembrane region" description="Helical" evidence="7">
    <location>
        <begin position="222"/>
        <end position="243"/>
    </location>
</feature>
<feature type="transmembrane region" description="Helical" evidence="7">
    <location>
        <begin position="289"/>
        <end position="308"/>
    </location>
</feature>
<dbReference type="InterPro" id="IPR036259">
    <property type="entry name" value="MFS_trans_sf"/>
</dbReference>
<feature type="transmembrane region" description="Helical" evidence="7">
    <location>
        <begin position="101"/>
        <end position="124"/>
    </location>
</feature>
<reference evidence="9 10" key="1">
    <citation type="submission" date="2020-04" db="EMBL/GenBank/DDBJ databases">
        <authorList>
            <person name="De Canck E."/>
        </authorList>
    </citation>
    <scope>NUCLEOTIDE SEQUENCE [LARGE SCALE GENOMIC DNA]</scope>
    <source>
        <strain evidence="9 10">LMG 28688</strain>
    </source>
</reference>
<feature type="transmembrane region" description="Helical" evidence="7">
    <location>
        <begin position="314"/>
        <end position="337"/>
    </location>
</feature>
<evidence type="ECO:0000256" key="4">
    <source>
        <dbReference type="ARBA" id="ARBA00022692"/>
    </source>
</evidence>
<feature type="domain" description="Major facilitator superfamily (MFS) profile" evidence="8">
    <location>
        <begin position="1"/>
        <end position="411"/>
    </location>
</feature>
<dbReference type="EMBL" id="CADIKL010000017">
    <property type="protein sequence ID" value="CAB3793185.1"/>
    <property type="molecule type" value="Genomic_DNA"/>
</dbReference>
<dbReference type="PANTHER" id="PTHR23517">
    <property type="entry name" value="RESISTANCE PROTEIN MDTM, PUTATIVE-RELATED-RELATED"/>
    <property type="match status" value="1"/>
</dbReference>
<evidence type="ECO:0000256" key="2">
    <source>
        <dbReference type="ARBA" id="ARBA00022448"/>
    </source>
</evidence>
<evidence type="ECO:0000256" key="3">
    <source>
        <dbReference type="ARBA" id="ARBA00022475"/>
    </source>
</evidence>
<dbReference type="CDD" id="cd06174">
    <property type="entry name" value="MFS"/>
    <property type="match status" value="1"/>
</dbReference>
<dbReference type="Pfam" id="PF07690">
    <property type="entry name" value="MFS_1"/>
    <property type="match status" value="1"/>
</dbReference>
<keyword evidence="5 7" id="KW-1133">Transmembrane helix</keyword>
<keyword evidence="4 7" id="KW-0812">Transmembrane</keyword>
<keyword evidence="6 7" id="KW-0472">Membrane</keyword>
<name>A0A6J5G6N3_9BURK</name>
<protein>
    <submittedName>
        <fullName evidence="9">Inner membrane protein YihN</fullName>
    </submittedName>
</protein>
<dbReference type="InterPro" id="IPR020846">
    <property type="entry name" value="MFS_dom"/>
</dbReference>
<feature type="transmembrane region" description="Helical" evidence="7">
    <location>
        <begin position="387"/>
        <end position="407"/>
    </location>
</feature>
<dbReference type="GO" id="GO:0005886">
    <property type="term" value="C:plasma membrane"/>
    <property type="evidence" value="ECO:0007669"/>
    <property type="project" value="UniProtKB-SubCell"/>
</dbReference>
<dbReference type="InterPro" id="IPR050171">
    <property type="entry name" value="MFS_Transporters"/>
</dbReference>
<evidence type="ECO:0000259" key="8">
    <source>
        <dbReference type="PROSITE" id="PS50850"/>
    </source>
</evidence>
<evidence type="ECO:0000256" key="7">
    <source>
        <dbReference type="SAM" id="Phobius"/>
    </source>
</evidence>
<evidence type="ECO:0000313" key="10">
    <source>
        <dbReference type="Proteomes" id="UP000494119"/>
    </source>
</evidence>
<feature type="transmembrane region" description="Helical" evidence="7">
    <location>
        <begin position="9"/>
        <end position="26"/>
    </location>
</feature>
<dbReference type="Gene3D" id="1.20.1250.20">
    <property type="entry name" value="MFS general substrate transporter like domains"/>
    <property type="match status" value="2"/>
</dbReference>
<feature type="transmembrane region" description="Helical" evidence="7">
    <location>
        <begin position="349"/>
        <end position="375"/>
    </location>
</feature>
<feature type="transmembrane region" description="Helical" evidence="7">
    <location>
        <begin position="77"/>
        <end position="95"/>
    </location>
</feature>
<proteinExistence type="predicted"/>
<keyword evidence="3" id="KW-1003">Cell membrane</keyword>
<dbReference type="RefSeq" id="WP_175196238.1">
    <property type="nucleotide sequence ID" value="NZ_CADIKL010000017.1"/>
</dbReference>
<dbReference type="SUPFAM" id="SSF103473">
    <property type="entry name" value="MFS general substrate transporter"/>
    <property type="match status" value="1"/>
</dbReference>
<feature type="transmembrane region" description="Helical" evidence="7">
    <location>
        <begin position="46"/>
        <end position="68"/>
    </location>
</feature>
<dbReference type="GO" id="GO:0022857">
    <property type="term" value="F:transmembrane transporter activity"/>
    <property type="evidence" value="ECO:0007669"/>
    <property type="project" value="InterPro"/>
</dbReference>
<dbReference type="PROSITE" id="PS50850">
    <property type="entry name" value="MFS"/>
    <property type="match status" value="1"/>
</dbReference>
<feature type="transmembrane region" description="Helical" evidence="7">
    <location>
        <begin position="249"/>
        <end position="268"/>
    </location>
</feature>
<evidence type="ECO:0000256" key="1">
    <source>
        <dbReference type="ARBA" id="ARBA00004651"/>
    </source>
</evidence>
<feature type="transmembrane region" description="Helical" evidence="7">
    <location>
        <begin position="171"/>
        <end position="192"/>
    </location>
</feature>
<dbReference type="InterPro" id="IPR011701">
    <property type="entry name" value="MFS"/>
</dbReference>
<sequence>MKSIDRMKWLKFVVLVMGGGTVYKLANLKDAFYVPMQQYLGLSNAQIGVLLSVNSLFATALFVVGGYLSDRFQARRTISLGMVGAGLIGIYLSTFPGYNQLLVLFAALAVCSDCLFWPALLKAIRNLGNSDEQGRMFGFLEGGRGVIDTLVAFSALGLFVVMGSGPGGFKAAILMYSVIDILVGVLTFFLLSGADKHAPAERNASQISGLAALKMAIRLPKLWLVSLNVFMVYVVYCGLTYFIPYLKYVYGLPVGLVGAYGIINQYGLKILGGPLGGYLSDKKFGSAISYIRAAFFALIPMMAVILCLPGNPDYMIAGMIATLGFSLIVFTMRGVFWAPMEEAGIPNEISGAAFGVACLVGYAPGMFAFMIYGALLDAFPGVTGYHYVFGLMTAMALIGICVANVLARVTRTGRAARPATAA</sequence>
<gene>
    <name evidence="9" type="primary">yihN_1</name>
    <name evidence="9" type="ORF">LMG28688_03671</name>
</gene>
<feature type="transmembrane region" description="Helical" evidence="7">
    <location>
        <begin position="145"/>
        <end position="165"/>
    </location>
</feature>
<dbReference type="Proteomes" id="UP000494119">
    <property type="component" value="Unassembled WGS sequence"/>
</dbReference>
<evidence type="ECO:0000313" key="9">
    <source>
        <dbReference type="EMBL" id="CAB3793185.1"/>
    </source>
</evidence>
<keyword evidence="10" id="KW-1185">Reference proteome</keyword>
<dbReference type="PANTHER" id="PTHR23517:SF3">
    <property type="entry name" value="INTEGRAL MEMBRANE TRANSPORT PROTEIN"/>
    <property type="match status" value="1"/>
</dbReference>
<evidence type="ECO:0000256" key="5">
    <source>
        <dbReference type="ARBA" id="ARBA00022989"/>
    </source>
</evidence>